<dbReference type="EMBL" id="LNYB01000048">
    <property type="protein sequence ID" value="KTC99888.1"/>
    <property type="molecule type" value="Genomic_DNA"/>
</dbReference>
<dbReference type="OrthoDB" id="9815116at2"/>
<sequence>MSGYVNVTAMQKGGVGKTTFTFNLGKGLSARGHRVLFIDNDPQGDLTQACLGDISIPVSSNTMRLYENGSKIEPLPISENLNLIGTDIELALAQEKNFEVIFDFADKISALVDEFDFILIDSLPSFGIMHTAALLASDTLCIPTKAAPFSMKAIKMLMETVDKVKRPRMNPDLKVLGIIINHVEGSQTSLGKEIERQLRDFYQDIVFHNKINRTVKIEESPAFNESIMEYMPESKAAEQFELIIDEFIRRYQDIVG</sequence>
<evidence type="ECO:0000313" key="5">
    <source>
        <dbReference type="Proteomes" id="UP000251942"/>
    </source>
</evidence>
<dbReference type="Gene3D" id="3.40.50.300">
    <property type="entry name" value="P-loop containing nucleotide triphosphate hydrolases"/>
    <property type="match status" value="1"/>
</dbReference>
<evidence type="ECO:0000259" key="1">
    <source>
        <dbReference type="Pfam" id="PF13614"/>
    </source>
</evidence>
<dbReference type="EMBL" id="UASS01000032">
    <property type="protein sequence ID" value="SPX61985.1"/>
    <property type="molecule type" value="Genomic_DNA"/>
</dbReference>
<dbReference type="InterPro" id="IPR050678">
    <property type="entry name" value="DNA_Partitioning_ATPase"/>
</dbReference>
<dbReference type="CDD" id="cd02042">
    <property type="entry name" value="ParAB_family"/>
    <property type="match status" value="1"/>
</dbReference>
<organism evidence="2 4">
    <name type="scientific">Legionella feeleii</name>
    <dbReference type="NCBI Taxonomy" id="453"/>
    <lineage>
        <taxon>Bacteria</taxon>
        <taxon>Pseudomonadati</taxon>
        <taxon>Pseudomonadota</taxon>
        <taxon>Gammaproteobacteria</taxon>
        <taxon>Legionellales</taxon>
        <taxon>Legionellaceae</taxon>
        <taxon>Legionella</taxon>
    </lineage>
</organism>
<dbReference type="RefSeq" id="WP_058445080.1">
    <property type="nucleotide sequence ID" value="NZ_CAAAHT010000087.1"/>
</dbReference>
<dbReference type="InterPro" id="IPR025669">
    <property type="entry name" value="AAA_dom"/>
</dbReference>
<name>A0A0W0TWK6_9GAMM</name>
<dbReference type="Proteomes" id="UP000251942">
    <property type="component" value="Unassembled WGS sequence"/>
</dbReference>
<reference evidence="2 4" key="1">
    <citation type="submission" date="2015-11" db="EMBL/GenBank/DDBJ databases">
        <title>Genomic analysis of 38 Legionella species identifies large and diverse effector repertoires.</title>
        <authorList>
            <person name="Burstein D."/>
            <person name="Amaro F."/>
            <person name="Zusman T."/>
            <person name="Lifshitz Z."/>
            <person name="Cohen O."/>
            <person name="Gilbert J.A."/>
            <person name="Pupko T."/>
            <person name="Shuman H.A."/>
            <person name="Segal G."/>
        </authorList>
    </citation>
    <scope>NUCLEOTIDE SEQUENCE [LARGE SCALE GENOMIC DNA]</scope>
    <source>
        <strain evidence="2 4">WO-44C</strain>
    </source>
</reference>
<dbReference type="Proteomes" id="UP000054698">
    <property type="component" value="Unassembled WGS sequence"/>
</dbReference>
<dbReference type="STRING" id="453.Lfee_1298"/>
<dbReference type="AlphaFoldDB" id="A0A0W0TWK6"/>
<dbReference type="PANTHER" id="PTHR13696">
    <property type="entry name" value="P-LOOP CONTAINING NUCLEOSIDE TRIPHOSPHATE HYDROLASE"/>
    <property type="match status" value="1"/>
</dbReference>
<dbReference type="SUPFAM" id="SSF52540">
    <property type="entry name" value="P-loop containing nucleoside triphosphate hydrolases"/>
    <property type="match status" value="1"/>
</dbReference>
<proteinExistence type="predicted"/>
<dbReference type="InterPro" id="IPR027417">
    <property type="entry name" value="P-loop_NTPase"/>
</dbReference>
<accession>A0A0W0TWK6</accession>
<protein>
    <submittedName>
        <fullName evidence="2">Chromosome partitioning protein ParA</fullName>
    </submittedName>
</protein>
<gene>
    <name evidence="2" type="primary">parA_2</name>
    <name evidence="3" type="synonym">parA_3</name>
    <name evidence="2" type="ORF">Lfee_1298</name>
    <name evidence="3" type="ORF">NCTC12022_02742</name>
</gene>
<dbReference type="PATRIC" id="fig|453.4.peg.1410"/>
<evidence type="ECO:0000313" key="4">
    <source>
        <dbReference type="Proteomes" id="UP000054698"/>
    </source>
</evidence>
<feature type="domain" description="AAA" evidence="1">
    <location>
        <begin position="9"/>
        <end position="175"/>
    </location>
</feature>
<dbReference type="Pfam" id="PF13614">
    <property type="entry name" value="AAA_31"/>
    <property type="match status" value="1"/>
</dbReference>
<keyword evidence="4" id="KW-1185">Reference proteome</keyword>
<evidence type="ECO:0000313" key="3">
    <source>
        <dbReference type="EMBL" id="SPX61985.1"/>
    </source>
</evidence>
<dbReference type="PANTHER" id="PTHR13696:SF99">
    <property type="entry name" value="COBYRINIC ACID AC-DIAMIDE SYNTHASE"/>
    <property type="match status" value="1"/>
</dbReference>
<reference evidence="3 5" key="2">
    <citation type="submission" date="2018-06" db="EMBL/GenBank/DDBJ databases">
        <authorList>
            <consortium name="Pathogen Informatics"/>
            <person name="Doyle S."/>
        </authorList>
    </citation>
    <scope>NUCLEOTIDE SEQUENCE [LARGE SCALE GENOMIC DNA]</scope>
    <source>
        <strain evidence="3 5">NCTC12022</strain>
    </source>
</reference>
<evidence type="ECO:0000313" key="2">
    <source>
        <dbReference type="EMBL" id="KTC99888.1"/>
    </source>
</evidence>